<dbReference type="OrthoDB" id="2852241at2"/>
<evidence type="ECO:0000313" key="3">
    <source>
        <dbReference type="Proteomes" id="UP000198661"/>
    </source>
</evidence>
<feature type="transmembrane region" description="Helical" evidence="1">
    <location>
        <begin position="128"/>
        <end position="149"/>
    </location>
</feature>
<protein>
    <submittedName>
        <fullName evidence="2">Uncharacterized protein</fullName>
    </submittedName>
</protein>
<feature type="transmembrane region" description="Helical" evidence="1">
    <location>
        <begin position="64"/>
        <end position="81"/>
    </location>
</feature>
<dbReference type="RefSeq" id="WP_143085371.1">
    <property type="nucleotide sequence ID" value="NZ_FOOK01000030.1"/>
</dbReference>
<feature type="transmembrane region" description="Helical" evidence="1">
    <location>
        <begin position="5"/>
        <end position="25"/>
    </location>
</feature>
<organism evidence="2 3">
    <name type="scientific">Planifilum fulgidum</name>
    <dbReference type="NCBI Taxonomy" id="201973"/>
    <lineage>
        <taxon>Bacteria</taxon>
        <taxon>Bacillati</taxon>
        <taxon>Bacillota</taxon>
        <taxon>Bacilli</taxon>
        <taxon>Bacillales</taxon>
        <taxon>Thermoactinomycetaceae</taxon>
        <taxon>Planifilum</taxon>
    </lineage>
</organism>
<proteinExistence type="predicted"/>
<evidence type="ECO:0000256" key="1">
    <source>
        <dbReference type="SAM" id="Phobius"/>
    </source>
</evidence>
<dbReference type="Proteomes" id="UP000198661">
    <property type="component" value="Unassembled WGS sequence"/>
</dbReference>
<keyword evidence="3" id="KW-1185">Reference proteome</keyword>
<evidence type="ECO:0000313" key="2">
    <source>
        <dbReference type="EMBL" id="SFG38834.1"/>
    </source>
</evidence>
<sequence length="159" mass="18142">MRWWIYLLIGILFGAFDFYYHRLVFDLLGGGLLWFVLSLGIWLAPILPVALLEARTSRSALRSALAGLLTWCASIVSYYLTNAVQLLLIGYPGRPELHITRRGDPYFWENWKIVLQGEIIIEGGIFEWIWVAAAGGFAFGWAIGAVYLYGRKQGRHPHR</sequence>
<feature type="transmembrane region" description="Helical" evidence="1">
    <location>
        <begin position="31"/>
        <end position="52"/>
    </location>
</feature>
<accession>A0A1I2RDQ4</accession>
<keyword evidence="1" id="KW-1133">Transmembrane helix</keyword>
<name>A0A1I2RDQ4_9BACL</name>
<dbReference type="AlphaFoldDB" id="A0A1I2RDQ4"/>
<keyword evidence="1" id="KW-0472">Membrane</keyword>
<gene>
    <name evidence="2" type="ORF">SAMN04488025_13026</name>
</gene>
<dbReference type="STRING" id="201973.SAMN04488025_13026"/>
<dbReference type="EMBL" id="FOOK01000030">
    <property type="protein sequence ID" value="SFG38834.1"/>
    <property type="molecule type" value="Genomic_DNA"/>
</dbReference>
<keyword evidence="1" id="KW-0812">Transmembrane</keyword>
<reference evidence="2 3" key="1">
    <citation type="submission" date="2016-10" db="EMBL/GenBank/DDBJ databases">
        <authorList>
            <person name="de Groot N.N."/>
        </authorList>
    </citation>
    <scope>NUCLEOTIDE SEQUENCE [LARGE SCALE GENOMIC DNA]</scope>
    <source>
        <strain evidence="2 3">DSM 44945</strain>
    </source>
</reference>